<accession>A0A419SZA3</accession>
<dbReference type="Proteomes" id="UP000284177">
    <property type="component" value="Unassembled WGS sequence"/>
</dbReference>
<keyword evidence="3" id="KW-1185">Reference proteome</keyword>
<feature type="transmembrane region" description="Helical" evidence="1">
    <location>
        <begin position="104"/>
        <end position="131"/>
    </location>
</feature>
<dbReference type="RefSeq" id="WP_120170092.1">
    <property type="nucleotide sequence ID" value="NZ_MCIB01000034.1"/>
</dbReference>
<name>A0A419SZA3_9FIRM</name>
<feature type="transmembrane region" description="Helical" evidence="1">
    <location>
        <begin position="72"/>
        <end position="97"/>
    </location>
</feature>
<keyword evidence="1" id="KW-0812">Transmembrane</keyword>
<feature type="transmembrane region" description="Helical" evidence="1">
    <location>
        <begin position="137"/>
        <end position="161"/>
    </location>
</feature>
<comment type="caution">
    <text evidence="2">The sequence shown here is derived from an EMBL/GenBank/DDBJ whole genome shotgun (WGS) entry which is preliminary data.</text>
</comment>
<keyword evidence="1" id="KW-0472">Membrane</keyword>
<dbReference type="Gene3D" id="1.10.1760.20">
    <property type="match status" value="1"/>
</dbReference>
<dbReference type="InterPro" id="IPR024529">
    <property type="entry name" value="ECF_trnsprt_substrate-spec"/>
</dbReference>
<keyword evidence="1" id="KW-1133">Transmembrane helix</keyword>
<feature type="transmembrane region" description="Helical" evidence="1">
    <location>
        <begin position="45"/>
        <end position="66"/>
    </location>
</feature>
<dbReference type="GO" id="GO:0022857">
    <property type="term" value="F:transmembrane transporter activity"/>
    <property type="evidence" value="ECO:0007669"/>
    <property type="project" value="InterPro"/>
</dbReference>
<feature type="transmembrane region" description="Helical" evidence="1">
    <location>
        <begin position="12"/>
        <end position="33"/>
    </location>
</feature>
<dbReference type="AlphaFoldDB" id="A0A419SZA3"/>
<dbReference type="Pfam" id="PF12822">
    <property type="entry name" value="ECF_trnsprt"/>
    <property type="match status" value="1"/>
</dbReference>
<dbReference type="EMBL" id="MCIB01000034">
    <property type="protein sequence ID" value="RKD30592.1"/>
    <property type="molecule type" value="Genomic_DNA"/>
</dbReference>
<reference evidence="2 3" key="1">
    <citation type="submission" date="2016-08" db="EMBL/GenBank/DDBJ databases">
        <title>Novel Firmicutes and Novel Genomes.</title>
        <authorList>
            <person name="Poppleton D.I."/>
            <person name="Gribaldo S."/>
        </authorList>
    </citation>
    <scope>NUCLEOTIDE SEQUENCE [LARGE SCALE GENOMIC DNA]</scope>
    <source>
        <strain evidence="2 3">CTT3</strain>
    </source>
</reference>
<sequence length="169" mass="18034">MRESSIIKRSKVTKLTYCALLIALSAIGSMIKIQGSIAFDSMPGFFAALFLGPVYGAVVAGIGHFLTATLSGFWLTIPMHIIVALEMALFGYIFGIVYKKINGIIASMIAIILNGPVAALIAVPTSLILGLPLRGWSLFYAVIIPLTVASAANVVLAFMLYKVLQKRIG</sequence>
<evidence type="ECO:0000313" key="2">
    <source>
        <dbReference type="EMBL" id="RKD30592.1"/>
    </source>
</evidence>
<evidence type="ECO:0000313" key="3">
    <source>
        <dbReference type="Proteomes" id="UP000284177"/>
    </source>
</evidence>
<evidence type="ECO:0000256" key="1">
    <source>
        <dbReference type="SAM" id="Phobius"/>
    </source>
</evidence>
<dbReference type="OrthoDB" id="5431035at2"/>
<organism evidence="2 3">
    <name type="scientific">Thermohalobacter berrensis</name>
    <dbReference type="NCBI Taxonomy" id="99594"/>
    <lineage>
        <taxon>Bacteria</taxon>
        <taxon>Bacillati</taxon>
        <taxon>Bacillota</taxon>
        <taxon>Tissierellia</taxon>
        <taxon>Tissierellales</taxon>
        <taxon>Thermohalobacteraceae</taxon>
        <taxon>Thermohalobacter</taxon>
    </lineage>
</organism>
<gene>
    <name evidence="2" type="ORF">BET03_04440</name>
</gene>
<protein>
    <submittedName>
        <fullName evidence="2">ECF transporter S component</fullName>
    </submittedName>
</protein>
<proteinExistence type="predicted"/>